<dbReference type="VEuPathDB" id="TriTrypDB:TcBrA4_0129030"/>
<dbReference type="VEuPathDB" id="TriTrypDB:C3747_247g24"/>
<dbReference type="VEuPathDB" id="TriTrypDB:TcCLB.506175.70"/>
<dbReference type="VEuPathDB" id="TriTrypDB:Tc_MARK_3116"/>
<dbReference type="VEuPathDB" id="TriTrypDB:TcCL_ESM06901"/>
<comment type="caution">
    <text evidence="2">The sequence shown here is derived from an EMBL/GenBank/DDBJ whole genome shotgun (WGS) entry which is preliminary data.</text>
</comment>
<dbReference type="EMBL" id="PRFC01000247">
    <property type="protein sequence ID" value="PWU97161.1"/>
    <property type="molecule type" value="Genomic_DNA"/>
</dbReference>
<reference evidence="2 3" key="1">
    <citation type="journal article" date="2018" name="Microb. Genom.">
        <title>Expanding an expanded genome: long-read sequencing of Trypanosoma cruzi.</title>
        <authorList>
            <person name="Berna L."/>
            <person name="Rodriguez M."/>
            <person name="Chiribao M.L."/>
            <person name="Parodi-Talice A."/>
            <person name="Pita S."/>
            <person name="Rijo G."/>
            <person name="Alvarez-Valin F."/>
            <person name="Robello C."/>
        </authorList>
    </citation>
    <scope>NUCLEOTIDE SEQUENCE [LARGE SCALE GENOMIC DNA]</scope>
    <source>
        <strain evidence="2 3">TCC</strain>
    </source>
</reference>
<evidence type="ECO:0000313" key="3">
    <source>
        <dbReference type="Proteomes" id="UP000246078"/>
    </source>
</evidence>
<evidence type="ECO:0000313" key="2">
    <source>
        <dbReference type="EMBL" id="PWU97161.1"/>
    </source>
</evidence>
<proteinExistence type="predicted"/>
<dbReference type="VEuPathDB" id="TriTrypDB:BCY84_15145"/>
<sequence>MARGRRESSAVAASSSSSKSPPGKKGGRKLPVVKSTSIAAALRQASCDSNESAVILRGKAGVGVKGQGACTADVQSHPQGSRLRLQQSAPQISFWKGICRPTLLVQALAKIGTLVEAETALLFANSRVRYPFSALTVERVLTAIQAIVDAAELLRTVGTDGNRAVFSNDAMCQRWRVIRKLIELAEAAVPMKVSLLAGSTTACESVTAGLPPVSLWALNGRLKCLQRLLQLRECHSRILSTLRLCKTRNEVSAALFGPSMIEAATIEPMPGVAYWHQGEQFVIKGLMAEVNDITPCSESWGPSSITPLRVAGGSYVLHKHSRFETLACLLRVAEFIGLPPFLRSIRVAGGRSRVFQPQPSKMKSVDDGSLHIYKESLPLLFPSSDDLDPRHFEAPASNHAQLVQEELVKLAGQHCCFGALVGEADQVVALLHESAACLQRRKMASCDERTVAIKVEREEDDGGGRPLRRGVMDASGDDPLRAYAELLLQAAKEENSKKNRVRWLCGNRWSPTMSYYALVIATALPHKTNDVMEAEEDREAGRRVDFVASYYVAAVLELTRF</sequence>
<dbReference type="VEuPathDB" id="TriTrypDB:C4B63_10g308"/>
<dbReference type="AlphaFoldDB" id="A0A2V2VLE7"/>
<dbReference type="VEuPathDB" id="TriTrypDB:ECC02_001733"/>
<gene>
    <name evidence="2" type="ORF">C3747_247g24</name>
</gene>
<dbReference type="VEuPathDB" id="TriTrypDB:TcG_06294"/>
<dbReference type="VEuPathDB" id="TriTrypDB:TCSYLVIO_004319"/>
<name>A0A2V2VLE7_TRYCR</name>
<evidence type="ECO:0000256" key="1">
    <source>
        <dbReference type="SAM" id="MobiDB-lite"/>
    </source>
</evidence>
<dbReference type="VEuPathDB" id="TriTrypDB:TCDM_07771"/>
<dbReference type="Proteomes" id="UP000246078">
    <property type="component" value="Unassembled WGS sequence"/>
</dbReference>
<accession>A0A2V2VLE7</accession>
<feature type="compositionally biased region" description="Low complexity" evidence="1">
    <location>
        <begin position="9"/>
        <end position="23"/>
    </location>
</feature>
<organism evidence="2 3">
    <name type="scientific">Trypanosoma cruzi</name>
    <dbReference type="NCBI Taxonomy" id="5693"/>
    <lineage>
        <taxon>Eukaryota</taxon>
        <taxon>Discoba</taxon>
        <taxon>Euglenozoa</taxon>
        <taxon>Kinetoplastea</taxon>
        <taxon>Metakinetoplastina</taxon>
        <taxon>Trypanosomatida</taxon>
        <taxon>Trypanosomatidae</taxon>
        <taxon>Trypanosoma</taxon>
        <taxon>Schizotrypanum</taxon>
    </lineage>
</organism>
<protein>
    <submittedName>
        <fullName evidence="2">Uncharacterized protein</fullName>
    </submittedName>
</protein>
<feature type="region of interest" description="Disordered" evidence="1">
    <location>
        <begin position="1"/>
        <end position="30"/>
    </location>
</feature>